<dbReference type="SUPFAM" id="SSF53474">
    <property type="entry name" value="alpha/beta-Hydrolases"/>
    <property type="match status" value="1"/>
</dbReference>
<evidence type="ECO:0008006" key="3">
    <source>
        <dbReference type="Google" id="ProtNLM"/>
    </source>
</evidence>
<dbReference type="Pfam" id="PF06821">
    <property type="entry name" value="Ser_hydrolase"/>
    <property type="match status" value="1"/>
</dbReference>
<evidence type="ECO:0000313" key="2">
    <source>
        <dbReference type="Proteomes" id="UP000177331"/>
    </source>
</evidence>
<dbReference type="Proteomes" id="UP000177331">
    <property type="component" value="Unassembled WGS sequence"/>
</dbReference>
<name>A0A1F7W488_9BACT</name>
<dbReference type="STRING" id="1802421.A2318_04220"/>
<dbReference type="PANTHER" id="PTHR15394">
    <property type="entry name" value="SERINE HYDROLASE RBBP9"/>
    <property type="match status" value="1"/>
</dbReference>
<reference evidence="1 2" key="1">
    <citation type="journal article" date="2016" name="Nat. Commun.">
        <title>Thousands of microbial genomes shed light on interconnected biogeochemical processes in an aquifer system.</title>
        <authorList>
            <person name="Anantharaman K."/>
            <person name="Brown C.T."/>
            <person name="Hug L.A."/>
            <person name="Sharon I."/>
            <person name="Castelle C.J."/>
            <person name="Probst A.J."/>
            <person name="Thomas B.C."/>
            <person name="Singh A."/>
            <person name="Wilkins M.J."/>
            <person name="Karaoz U."/>
            <person name="Brodie E.L."/>
            <person name="Williams K.H."/>
            <person name="Hubbard S.S."/>
            <person name="Banfield J.F."/>
        </authorList>
    </citation>
    <scope>NUCLEOTIDE SEQUENCE [LARGE SCALE GENOMIC DNA]</scope>
</reference>
<comment type="caution">
    <text evidence="1">The sequence shown here is derived from an EMBL/GenBank/DDBJ whole genome shotgun (WGS) entry which is preliminary data.</text>
</comment>
<dbReference type="InterPro" id="IPR029058">
    <property type="entry name" value="AB_hydrolase_fold"/>
</dbReference>
<gene>
    <name evidence="1" type="ORF">A2318_04220</name>
</gene>
<proteinExistence type="predicted"/>
<dbReference type="Gene3D" id="3.40.50.1820">
    <property type="entry name" value="alpha/beta hydrolase"/>
    <property type="match status" value="1"/>
</dbReference>
<organism evidence="1 2">
    <name type="scientific">Candidatus Uhrbacteria bacterium RIFOXYB2_FULL_45_11</name>
    <dbReference type="NCBI Taxonomy" id="1802421"/>
    <lineage>
        <taxon>Bacteria</taxon>
        <taxon>Candidatus Uhriibacteriota</taxon>
    </lineage>
</organism>
<sequence length="212" mass="24152">MRIILVHGFNANPNMNFHPWLRDELHAAGFEVIAPELPLKMPARDPNAPVDADIIEGINMPALMEVMKKEIGYLKNEDILLGHSLGALAILQYLEMVEMTETPRAVILVAAPWKVSRPELRRLFVDDLDADVLMWKAREFVVIHSADDKLVPIEHGRKLADQLRARFIETATDDHYMGAQYPVLKETIMEIAKTPFDYAPGQSLDDQYKHMK</sequence>
<dbReference type="PANTHER" id="PTHR15394:SF3">
    <property type="entry name" value="SERINE HYDROLASE RBBP9"/>
    <property type="match status" value="1"/>
</dbReference>
<dbReference type="GO" id="GO:0016787">
    <property type="term" value="F:hydrolase activity"/>
    <property type="evidence" value="ECO:0007669"/>
    <property type="project" value="InterPro"/>
</dbReference>
<protein>
    <recommendedName>
        <fullName evidence="3">AB hydrolase-1 domain-containing protein</fullName>
    </recommendedName>
</protein>
<dbReference type="EMBL" id="MGFD01000039">
    <property type="protein sequence ID" value="OGL97625.1"/>
    <property type="molecule type" value="Genomic_DNA"/>
</dbReference>
<accession>A0A1F7W488</accession>
<dbReference type="AlphaFoldDB" id="A0A1F7W488"/>
<evidence type="ECO:0000313" key="1">
    <source>
        <dbReference type="EMBL" id="OGL97625.1"/>
    </source>
</evidence>
<dbReference type="InterPro" id="IPR010662">
    <property type="entry name" value="RBBP9/YdeN"/>
</dbReference>